<dbReference type="KEGG" id="bdi:104584872"/>
<feature type="chain" id="PRO_5044576561" description="Cathepsin propeptide inhibitor domain-containing protein" evidence="2">
    <location>
        <begin position="23"/>
        <end position="111"/>
    </location>
</feature>
<dbReference type="GeneID" id="104584872"/>
<feature type="signal peptide" evidence="2">
    <location>
        <begin position="1"/>
        <end position="22"/>
    </location>
</feature>
<feature type="compositionally biased region" description="Basic and acidic residues" evidence="1">
    <location>
        <begin position="97"/>
        <end position="111"/>
    </location>
</feature>
<feature type="region of interest" description="Disordered" evidence="1">
    <location>
        <begin position="75"/>
        <end position="111"/>
    </location>
</feature>
<accession>A0A2K2CL78</accession>
<dbReference type="OrthoDB" id="669902at2759"/>
<evidence type="ECO:0000313" key="5">
    <source>
        <dbReference type="Proteomes" id="UP000008810"/>
    </source>
</evidence>
<protein>
    <recommendedName>
        <fullName evidence="6">Cathepsin propeptide inhibitor domain-containing protein</fullName>
    </recommendedName>
</protein>
<reference evidence="3 4" key="1">
    <citation type="journal article" date="2010" name="Nature">
        <title>Genome sequencing and analysis of the model grass Brachypodium distachyon.</title>
        <authorList>
            <consortium name="International Brachypodium Initiative"/>
        </authorList>
    </citation>
    <scope>NUCLEOTIDE SEQUENCE [LARGE SCALE GENOMIC DNA]</scope>
    <source>
        <strain evidence="3">Bd21</strain>
        <strain evidence="4">cv. Bd21</strain>
    </source>
</reference>
<dbReference type="AlphaFoldDB" id="A0A2K2CL78"/>
<organism evidence="3">
    <name type="scientific">Brachypodium distachyon</name>
    <name type="common">Purple false brome</name>
    <name type="synonym">Trachynia distachya</name>
    <dbReference type="NCBI Taxonomy" id="15368"/>
    <lineage>
        <taxon>Eukaryota</taxon>
        <taxon>Viridiplantae</taxon>
        <taxon>Streptophyta</taxon>
        <taxon>Embryophyta</taxon>
        <taxon>Tracheophyta</taxon>
        <taxon>Spermatophyta</taxon>
        <taxon>Magnoliopsida</taxon>
        <taxon>Liliopsida</taxon>
        <taxon>Poales</taxon>
        <taxon>Poaceae</taxon>
        <taxon>BOP clade</taxon>
        <taxon>Pooideae</taxon>
        <taxon>Stipodae</taxon>
        <taxon>Brachypodieae</taxon>
        <taxon>Brachypodium</taxon>
    </lineage>
</organism>
<dbReference type="Gramene" id="PNT62785">
    <property type="protein sequence ID" value="PNT62785"/>
    <property type="gene ID" value="BRADI_4g08160v3"/>
</dbReference>
<dbReference type="Proteomes" id="UP000008810">
    <property type="component" value="Chromosome 4"/>
</dbReference>
<dbReference type="RefSeq" id="XP_010238955.1">
    <property type="nucleotide sequence ID" value="XM_010240653.3"/>
</dbReference>
<evidence type="ECO:0000313" key="4">
    <source>
        <dbReference type="EnsemblPlants" id="PNT62785"/>
    </source>
</evidence>
<keyword evidence="5" id="KW-1185">Reference proteome</keyword>
<dbReference type="EnsemblPlants" id="PNT62785">
    <property type="protein sequence ID" value="PNT62785"/>
    <property type="gene ID" value="BRADI_4g08160v3"/>
</dbReference>
<proteinExistence type="predicted"/>
<keyword evidence="2" id="KW-0732">Signal</keyword>
<dbReference type="ExpressionAtlas" id="A0A2K2CL78">
    <property type="expression patterns" value="baseline"/>
</dbReference>
<evidence type="ECO:0000313" key="3">
    <source>
        <dbReference type="EMBL" id="PNT62785.1"/>
    </source>
</evidence>
<evidence type="ECO:0000256" key="2">
    <source>
        <dbReference type="SAM" id="SignalP"/>
    </source>
</evidence>
<sequence length="111" mass="11993">MAMRIWVVVTAMVCVVATAAMADMEEGDVGEYWQKRTAETRFKHGGPLHDLVSAATRYHQDLLGHRDGRRYLLAEEEAASAPTPPQAQAPASADGKPAGEHNTLADHDIVG</sequence>
<evidence type="ECO:0000256" key="1">
    <source>
        <dbReference type="SAM" id="MobiDB-lite"/>
    </source>
</evidence>
<name>A0A2K2CL78_BRADI</name>
<gene>
    <name evidence="4" type="primary">LOC104584872</name>
    <name evidence="3" type="ORF">BRADI_4g08160v3</name>
</gene>
<dbReference type="EMBL" id="CM000883">
    <property type="protein sequence ID" value="PNT62785.1"/>
    <property type="molecule type" value="Genomic_DNA"/>
</dbReference>
<evidence type="ECO:0008006" key="6">
    <source>
        <dbReference type="Google" id="ProtNLM"/>
    </source>
</evidence>
<reference evidence="4" key="3">
    <citation type="submission" date="2018-08" db="UniProtKB">
        <authorList>
            <consortium name="EnsemblPlants"/>
        </authorList>
    </citation>
    <scope>IDENTIFICATION</scope>
    <source>
        <strain evidence="4">cv. Bd21</strain>
    </source>
</reference>
<reference evidence="3" key="2">
    <citation type="submission" date="2017-06" db="EMBL/GenBank/DDBJ databases">
        <title>WGS assembly of Brachypodium distachyon.</title>
        <authorList>
            <consortium name="The International Brachypodium Initiative"/>
            <person name="Lucas S."/>
            <person name="Harmon-Smith M."/>
            <person name="Lail K."/>
            <person name="Tice H."/>
            <person name="Grimwood J."/>
            <person name="Bruce D."/>
            <person name="Barry K."/>
            <person name="Shu S."/>
            <person name="Lindquist E."/>
            <person name="Wang M."/>
            <person name="Pitluck S."/>
            <person name="Vogel J.P."/>
            <person name="Garvin D.F."/>
            <person name="Mockler T.C."/>
            <person name="Schmutz J."/>
            <person name="Rokhsar D."/>
            <person name="Bevan M.W."/>
        </authorList>
    </citation>
    <scope>NUCLEOTIDE SEQUENCE</scope>
    <source>
        <strain evidence="3">Bd21</strain>
    </source>
</reference>